<keyword evidence="1" id="KW-1133">Transmembrane helix</keyword>
<dbReference type="RefSeq" id="WP_236337076.1">
    <property type="nucleotide sequence ID" value="NZ_JAKIJS010000001.1"/>
</dbReference>
<organism evidence="2 3">
    <name type="scientific">Pseudalkalibacillus berkeleyi</name>
    <dbReference type="NCBI Taxonomy" id="1069813"/>
    <lineage>
        <taxon>Bacteria</taxon>
        <taxon>Bacillati</taxon>
        <taxon>Bacillota</taxon>
        <taxon>Bacilli</taxon>
        <taxon>Bacillales</taxon>
        <taxon>Fictibacillaceae</taxon>
        <taxon>Pseudalkalibacillus</taxon>
    </lineage>
</organism>
<keyword evidence="1" id="KW-0472">Membrane</keyword>
<gene>
    <name evidence="2" type="ORF">L2716_13990</name>
</gene>
<dbReference type="EMBL" id="JAKIJS010000001">
    <property type="protein sequence ID" value="MCF6138844.1"/>
    <property type="molecule type" value="Genomic_DNA"/>
</dbReference>
<sequence>MKKGLKTIGILAGVLIVVPIIGYLLFMFIIMTDHNTEERKSANKVEDYLEKKYNIPFHVKYEYTQFVGSTIAANPINNSGLTFLVKKNRQGKYVDHFLDALYKEDIDSAIERHLSWQSDEAPVEKKEIDPALEHHPNLKDNDTVRVMVYFDPNASVGKKFDFSEGYPDLIDIPIPLTIKVNSDQKREIYRGAVFEYLHTTMSMIQEENLPNEQVTSTIMVDAGDVVHYYTYKIPRESYNRFTSVVDLKKYEKVKSVKRQ</sequence>
<evidence type="ECO:0000313" key="3">
    <source>
        <dbReference type="Proteomes" id="UP001649381"/>
    </source>
</evidence>
<evidence type="ECO:0000313" key="2">
    <source>
        <dbReference type="EMBL" id="MCF6138844.1"/>
    </source>
</evidence>
<accession>A0ABS9H1H1</accession>
<reference evidence="2 3" key="1">
    <citation type="submission" date="2022-01" db="EMBL/GenBank/DDBJ databases">
        <title>Alkalihalobacillus sp. EGI L200015, a novel bacterium isolated from a salt lake sediment.</title>
        <authorList>
            <person name="Gao L."/>
            <person name="Fang B.-Z."/>
            <person name="Li W.-J."/>
        </authorList>
    </citation>
    <scope>NUCLEOTIDE SEQUENCE [LARGE SCALE GENOMIC DNA]</scope>
    <source>
        <strain evidence="2 3">KCTC 12718</strain>
    </source>
</reference>
<keyword evidence="1" id="KW-0812">Transmembrane</keyword>
<proteinExistence type="predicted"/>
<name>A0ABS9H1H1_9BACL</name>
<dbReference type="Proteomes" id="UP001649381">
    <property type="component" value="Unassembled WGS sequence"/>
</dbReference>
<evidence type="ECO:0000256" key="1">
    <source>
        <dbReference type="SAM" id="Phobius"/>
    </source>
</evidence>
<keyword evidence="3" id="KW-1185">Reference proteome</keyword>
<feature type="transmembrane region" description="Helical" evidence="1">
    <location>
        <begin position="7"/>
        <end position="31"/>
    </location>
</feature>
<comment type="caution">
    <text evidence="2">The sequence shown here is derived from an EMBL/GenBank/DDBJ whole genome shotgun (WGS) entry which is preliminary data.</text>
</comment>
<protein>
    <submittedName>
        <fullName evidence="2">Uncharacterized protein</fullName>
    </submittedName>
</protein>